<name>A0A5B7KN84_PORTR</name>
<protein>
    <submittedName>
        <fullName evidence="1">Uncharacterized protein</fullName>
    </submittedName>
</protein>
<dbReference type="Proteomes" id="UP000324222">
    <property type="component" value="Unassembled WGS sequence"/>
</dbReference>
<evidence type="ECO:0000313" key="1">
    <source>
        <dbReference type="EMBL" id="MPD06789.1"/>
    </source>
</evidence>
<keyword evidence="2" id="KW-1185">Reference proteome</keyword>
<evidence type="ECO:0000313" key="2">
    <source>
        <dbReference type="Proteomes" id="UP000324222"/>
    </source>
</evidence>
<sequence>MCVRVKRREARKQVGWTQLRDTKWRVPGSA</sequence>
<comment type="caution">
    <text evidence="1">The sequence shown here is derived from an EMBL/GenBank/DDBJ whole genome shotgun (WGS) entry which is preliminary data.</text>
</comment>
<proteinExistence type="predicted"/>
<organism evidence="1 2">
    <name type="scientific">Portunus trituberculatus</name>
    <name type="common">Swimming crab</name>
    <name type="synonym">Neptunus trituberculatus</name>
    <dbReference type="NCBI Taxonomy" id="210409"/>
    <lineage>
        <taxon>Eukaryota</taxon>
        <taxon>Metazoa</taxon>
        <taxon>Ecdysozoa</taxon>
        <taxon>Arthropoda</taxon>
        <taxon>Crustacea</taxon>
        <taxon>Multicrustacea</taxon>
        <taxon>Malacostraca</taxon>
        <taxon>Eumalacostraca</taxon>
        <taxon>Eucarida</taxon>
        <taxon>Decapoda</taxon>
        <taxon>Pleocyemata</taxon>
        <taxon>Brachyura</taxon>
        <taxon>Eubrachyura</taxon>
        <taxon>Portunoidea</taxon>
        <taxon>Portunidae</taxon>
        <taxon>Portuninae</taxon>
        <taxon>Portunus</taxon>
    </lineage>
</organism>
<accession>A0A5B7KN84</accession>
<gene>
    <name evidence="1" type="ORF">E2C01_102617</name>
</gene>
<reference evidence="1 2" key="1">
    <citation type="submission" date="2019-05" db="EMBL/GenBank/DDBJ databases">
        <title>Another draft genome of Portunus trituberculatus and its Hox gene families provides insights of decapod evolution.</title>
        <authorList>
            <person name="Jeong J.-H."/>
            <person name="Song I."/>
            <person name="Kim S."/>
            <person name="Choi T."/>
            <person name="Kim D."/>
            <person name="Ryu S."/>
            <person name="Kim W."/>
        </authorList>
    </citation>
    <scope>NUCLEOTIDE SEQUENCE [LARGE SCALE GENOMIC DNA]</scope>
    <source>
        <tissue evidence="1">Muscle</tissue>
    </source>
</reference>
<dbReference type="AlphaFoldDB" id="A0A5B7KN84"/>
<dbReference type="EMBL" id="VSRR010153018">
    <property type="protein sequence ID" value="MPD06789.1"/>
    <property type="molecule type" value="Genomic_DNA"/>
</dbReference>